<sequence length="373" mass="40249">METDDSFDHHVDPKRPSPLSAPIRKMVTGAVLFVLICVVAVIGYVSAGWELADSIYMVIITIFGVGYGEVQPVESIPLRALTIVVIIAGYGAVIYTVGGFMQMVVDGELQKALRSRRMTKDIEKLSGHTILCGVGRMGSILARELHAEGKPFVVIDADDARLQAADAMGYLIVKGDATEEFVLEQAGIRKASVLATVLSADATNVFVAVTAREMNPDLMIIARAENPRTEKKLIGCGANKVVLPTAIGAKKLAQMIIRPSAENMLEQLTHRSDMNEELGRIGLQFDELQVAEGSTLVNKQLGDIELRSNHGFLIVGIRRLDGSTMLNPPANTVLAAGDIVIVLGHDDDIPQLAERFSATKGKIMYRGAMIDAD</sequence>
<dbReference type="InterPro" id="IPR036291">
    <property type="entry name" value="NAD(P)-bd_dom_sf"/>
</dbReference>
<dbReference type="Pfam" id="PF07885">
    <property type="entry name" value="Ion_trans_2"/>
    <property type="match status" value="1"/>
</dbReference>
<dbReference type="Gene3D" id="3.40.50.720">
    <property type="entry name" value="NAD(P)-binding Rossmann-like Domain"/>
    <property type="match status" value="1"/>
</dbReference>
<dbReference type="SUPFAM" id="SSF116726">
    <property type="entry name" value="TrkA C-terminal domain-like"/>
    <property type="match status" value="1"/>
</dbReference>
<feature type="transmembrane region" description="Helical" evidence="2">
    <location>
        <begin position="80"/>
        <end position="105"/>
    </location>
</feature>
<keyword evidence="2" id="KW-0812">Transmembrane</keyword>
<reference evidence="5 6" key="1">
    <citation type="submission" date="2006-02" db="EMBL/GenBank/DDBJ databases">
        <authorList>
            <person name="Amann R."/>
            <person name="Ferriera S."/>
            <person name="Johnson J."/>
            <person name="Kravitz S."/>
            <person name="Halpern A."/>
            <person name="Remington K."/>
            <person name="Beeson K."/>
            <person name="Tran B."/>
            <person name="Rogers Y.-H."/>
            <person name="Friedman R."/>
            <person name="Venter J.C."/>
        </authorList>
    </citation>
    <scope>NUCLEOTIDE SEQUENCE [LARGE SCALE GENOMIC DNA]</scope>
    <source>
        <strain evidence="5 6">DSM 3645</strain>
    </source>
</reference>
<evidence type="ECO:0000313" key="6">
    <source>
        <dbReference type="Proteomes" id="UP000004358"/>
    </source>
</evidence>
<feature type="domain" description="RCK C-terminal" evidence="4">
    <location>
        <begin position="273"/>
        <end position="358"/>
    </location>
</feature>
<dbReference type="SUPFAM" id="SSF51735">
    <property type="entry name" value="NAD(P)-binding Rossmann-fold domains"/>
    <property type="match status" value="1"/>
</dbReference>
<dbReference type="InterPro" id="IPR006037">
    <property type="entry name" value="RCK_C"/>
</dbReference>
<proteinExistence type="predicted"/>
<dbReference type="Pfam" id="PF02080">
    <property type="entry name" value="TrkA_C"/>
    <property type="match status" value="1"/>
</dbReference>
<evidence type="ECO:0008006" key="7">
    <source>
        <dbReference type="Google" id="ProtNLM"/>
    </source>
</evidence>
<dbReference type="PANTHER" id="PTHR43833">
    <property type="entry name" value="POTASSIUM CHANNEL PROTEIN 2-RELATED-RELATED"/>
    <property type="match status" value="1"/>
</dbReference>
<evidence type="ECO:0000259" key="3">
    <source>
        <dbReference type="PROSITE" id="PS51201"/>
    </source>
</evidence>
<name>A3ZLQ7_9BACT</name>
<dbReference type="GO" id="GO:0008324">
    <property type="term" value="F:monoatomic cation transmembrane transporter activity"/>
    <property type="evidence" value="ECO:0007669"/>
    <property type="project" value="InterPro"/>
</dbReference>
<gene>
    <name evidence="5" type="ORF">DSM3645_09832</name>
</gene>
<keyword evidence="2" id="KW-1133">Transmembrane helix</keyword>
<comment type="subcellular location">
    <subcellularLocation>
        <location evidence="1">Cell membrane</location>
        <topology evidence="1">Multi-pass membrane protein</topology>
    </subcellularLocation>
</comment>
<dbReference type="InterPro" id="IPR013099">
    <property type="entry name" value="K_chnl_dom"/>
</dbReference>
<keyword evidence="2" id="KW-0472">Membrane</keyword>
<dbReference type="InterPro" id="IPR050721">
    <property type="entry name" value="Trk_Ktr_HKT_K-transport"/>
</dbReference>
<evidence type="ECO:0000259" key="4">
    <source>
        <dbReference type="PROSITE" id="PS51202"/>
    </source>
</evidence>
<comment type="caution">
    <text evidence="5">The sequence shown here is derived from an EMBL/GenBank/DDBJ whole genome shotgun (WGS) entry which is preliminary data.</text>
</comment>
<protein>
    <recommendedName>
        <fullName evidence="7">Potassium channel protein</fullName>
    </recommendedName>
</protein>
<dbReference type="InterPro" id="IPR003148">
    <property type="entry name" value="RCK_N"/>
</dbReference>
<dbReference type="Gene3D" id="1.10.287.70">
    <property type="match status" value="1"/>
</dbReference>
<dbReference type="GO" id="GO:0005886">
    <property type="term" value="C:plasma membrane"/>
    <property type="evidence" value="ECO:0007669"/>
    <property type="project" value="UniProtKB-SubCell"/>
</dbReference>
<dbReference type="EMBL" id="AANZ01000001">
    <property type="protein sequence ID" value="EAQ82690.1"/>
    <property type="molecule type" value="Genomic_DNA"/>
</dbReference>
<dbReference type="Gene3D" id="3.30.70.1450">
    <property type="entry name" value="Regulator of K+ conductance, C-terminal domain"/>
    <property type="match status" value="1"/>
</dbReference>
<dbReference type="eggNOG" id="COG1226">
    <property type="taxonomic scope" value="Bacteria"/>
</dbReference>
<dbReference type="HOGENOM" id="CLU_050982_0_1_0"/>
<feature type="transmembrane region" description="Helical" evidence="2">
    <location>
        <begin position="26"/>
        <end position="45"/>
    </location>
</feature>
<accession>A3ZLQ7</accession>
<dbReference type="AlphaFoldDB" id="A3ZLQ7"/>
<dbReference type="Proteomes" id="UP000004358">
    <property type="component" value="Unassembled WGS sequence"/>
</dbReference>
<dbReference type="PROSITE" id="PS51201">
    <property type="entry name" value="RCK_N"/>
    <property type="match status" value="1"/>
</dbReference>
<dbReference type="InterPro" id="IPR036721">
    <property type="entry name" value="RCK_C_sf"/>
</dbReference>
<dbReference type="GO" id="GO:0006813">
    <property type="term" value="P:potassium ion transport"/>
    <property type="evidence" value="ECO:0007669"/>
    <property type="project" value="InterPro"/>
</dbReference>
<organism evidence="5 6">
    <name type="scientific">Blastopirellula marina DSM 3645</name>
    <dbReference type="NCBI Taxonomy" id="314230"/>
    <lineage>
        <taxon>Bacteria</taxon>
        <taxon>Pseudomonadati</taxon>
        <taxon>Planctomycetota</taxon>
        <taxon>Planctomycetia</taxon>
        <taxon>Pirellulales</taxon>
        <taxon>Pirellulaceae</taxon>
        <taxon>Blastopirellula</taxon>
    </lineage>
</organism>
<dbReference type="STRING" id="314230.DSM3645_09832"/>
<evidence type="ECO:0000256" key="1">
    <source>
        <dbReference type="ARBA" id="ARBA00004651"/>
    </source>
</evidence>
<feature type="domain" description="RCK N-terminal" evidence="3">
    <location>
        <begin position="126"/>
        <end position="243"/>
    </location>
</feature>
<evidence type="ECO:0000313" key="5">
    <source>
        <dbReference type="EMBL" id="EAQ82690.1"/>
    </source>
</evidence>
<dbReference type="PROSITE" id="PS51202">
    <property type="entry name" value="RCK_C"/>
    <property type="match status" value="1"/>
</dbReference>
<dbReference type="PANTHER" id="PTHR43833:SF9">
    <property type="entry name" value="POTASSIUM CHANNEL PROTEIN YUGO-RELATED"/>
    <property type="match status" value="1"/>
</dbReference>
<dbReference type="RefSeq" id="WP_002655560.1">
    <property type="nucleotide sequence ID" value="NZ_CH672377.1"/>
</dbReference>
<dbReference type="Pfam" id="PF02254">
    <property type="entry name" value="TrkA_N"/>
    <property type="match status" value="1"/>
</dbReference>
<evidence type="ECO:0000256" key="2">
    <source>
        <dbReference type="SAM" id="Phobius"/>
    </source>
</evidence>
<dbReference type="SUPFAM" id="SSF81324">
    <property type="entry name" value="Voltage-gated potassium channels"/>
    <property type="match status" value="1"/>
</dbReference>